<accession>A0A2V1CZ75</accession>
<keyword evidence="2" id="KW-1185">Reference proteome</keyword>
<organism evidence="1 2">
    <name type="scientific">Periconia macrospinosa</name>
    <dbReference type="NCBI Taxonomy" id="97972"/>
    <lineage>
        <taxon>Eukaryota</taxon>
        <taxon>Fungi</taxon>
        <taxon>Dikarya</taxon>
        <taxon>Ascomycota</taxon>
        <taxon>Pezizomycotina</taxon>
        <taxon>Dothideomycetes</taxon>
        <taxon>Pleosporomycetidae</taxon>
        <taxon>Pleosporales</taxon>
        <taxon>Massarineae</taxon>
        <taxon>Periconiaceae</taxon>
        <taxon>Periconia</taxon>
    </lineage>
</organism>
<dbReference type="AlphaFoldDB" id="A0A2V1CZ75"/>
<dbReference type="EMBL" id="KZ806188">
    <property type="protein sequence ID" value="PVH90619.1"/>
    <property type="molecule type" value="Genomic_DNA"/>
</dbReference>
<evidence type="ECO:0000313" key="2">
    <source>
        <dbReference type="Proteomes" id="UP000244855"/>
    </source>
</evidence>
<evidence type="ECO:0000313" key="1">
    <source>
        <dbReference type="EMBL" id="PVH90619.1"/>
    </source>
</evidence>
<reference evidence="1 2" key="1">
    <citation type="journal article" date="2018" name="Sci. Rep.">
        <title>Comparative genomics provides insights into the lifestyle and reveals functional heterogeneity of dark septate endophytic fungi.</title>
        <authorList>
            <person name="Knapp D.G."/>
            <person name="Nemeth J.B."/>
            <person name="Barry K."/>
            <person name="Hainaut M."/>
            <person name="Henrissat B."/>
            <person name="Johnson J."/>
            <person name="Kuo A."/>
            <person name="Lim J.H.P."/>
            <person name="Lipzen A."/>
            <person name="Nolan M."/>
            <person name="Ohm R.A."/>
            <person name="Tamas L."/>
            <person name="Grigoriev I.V."/>
            <person name="Spatafora J.W."/>
            <person name="Nagy L.G."/>
            <person name="Kovacs G.M."/>
        </authorList>
    </citation>
    <scope>NUCLEOTIDE SEQUENCE [LARGE SCALE GENOMIC DNA]</scope>
    <source>
        <strain evidence="1 2">DSE2036</strain>
    </source>
</reference>
<proteinExistence type="predicted"/>
<dbReference type="OrthoDB" id="3786792at2759"/>
<sequence>MNNPRLLTTLRGRTGAPLHGRNDCSAYARQLYHQNMQGPSTFVCAYNDGVAPVTPNPLAEAQASISRAARILPLLSYRIPFNESTLDLGCCLV</sequence>
<dbReference type="Proteomes" id="UP000244855">
    <property type="component" value="Unassembled WGS sequence"/>
</dbReference>
<gene>
    <name evidence="1" type="ORF">DM02DRAFT_620928</name>
</gene>
<protein>
    <submittedName>
        <fullName evidence="1">Uncharacterized protein</fullName>
    </submittedName>
</protein>
<name>A0A2V1CZ75_9PLEO</name>